<evidence type="ECO:0000256" key="2">
    <source>
        <dbReference type="SAM" id="Phobius"/>
    </source>
</evidence>
<dbReference type="AlphaFoldDB" id="A0A6N6JBC4"/>
<keyword evidence="2" id="KW-0812">Transmembrane</keyword>
<evidence type="ECO:0000313" key="4">
    <source>
        <dbReference type="Proteomes" id="UP000436822"/>
    </source>
</evidence>
<dbReference type="SMART" id="SM00028">
    <property type="entry name" value="TPR"/>
    <property type="match status" value="2"/>
</dbReference>
<proteinExistence type="predicted"/>
<keyword evidence="1" id="KW-0802">TPR repeat</keyword>
<evidence type="ECO:0000313" key="3">
    <source>
        <dbReference type="EMBL" id="GFE63551.1"/>
    </source>
</evidence>
<dbReference type="EMBL" id="BLJE01000001">
    <property type="protein sequence ID" value="GFE63551.1"/>
    <property type="molecule type" value="Genomic_DNA"/>
</dbReference>
<dbReference type="RefSeq" id="WP_159804478.1">
    <property type="nucleotide sequence ID" value="NZ_BLJE01000001.1"/>
</dbReference>
<protein>
    <submittedName>
        <fullName evidence="3">Uncharacterized protein</fullName>
    </submittedName>
</protein>
<dbReference type="InterPro" id="IPR019734">
    <property type="entry name" value="TPR_rpt"/>
</dbReference>
<dbReference type="Proteomes" id="UP000436822">
    <property type="component" value="Unassembled WGS sequence"/>
</dbReference>
<evidence type="ECO:0000256" key="1">
    <source>
        <dbReference type="PROSITE-ProRule" id="PRU00339"/>
    </source>
</evidence>
<dbReference type="OrthoDB" id="54411at2"/>
<feature type="transmembrane region" description="Helical" evidence="2">
    <location>
        <begin position="130"/>
        <end position="149"/>
    </location>
</feature>
<comment type="caution">
    <text evidence="3">The sequence shown here is derived from an EMBL/GenBank/DDBJ whole genome shotgun (WGS) entry which is preliminary data.</text>
</comment>
<dbReference type="Gene3D" id="1.25.40.10">
    <property type="entry name" value="Tetratricopeptide repeat domain"/>
    <property type="match status" value="1"/>
</dbReference>
<dbReference type="InterPro" id="IPR011990">
    <property type="entry name" value="TPR-like_helical_dom_sf"/>
</dbReference>
<gene>
    <name evidence="3" type="ORF">KIN_06250</name>
</gene>
<feature type="repeat" description="TPR" evidence="1">
    <location>
        <begin position="399"/>
        <end position="432"/>
    </location>
</feature>
<sequence>MGGVENEYTRLASEAERVLSSSTFKRSARSRDLLQYLIDETLAGRRDGLNETVIAQDVLSRDAGFDPSKDPVVRVQMRRLRDLLAKYYDAEAPDATERLALPQGGYRPALFGEAEVTALEPEPRAFPTRLIALSLVVLVGIGVAAFFFLRTDQSVRNTSVQNYPLVTVLPFENTTDDPGNDVFERGFQRQVAADLQRFRTMRVSLSNEQVVSPETAHYFGDAEFALTGKIMSLSNEVDILLSLVDLKTYRTVLRQRFRRLAGALDYYDLMAGISAEISGRVGGPSGAIEKHEFAEMTDVNLAVGLPEAQHLPSYRCIVLYEEFYEKRTPDLFNVAHDCIDARLRANPNDAALATARAFLALQSIPQLRLIDTDRLVETYSLDEAHALASNAVAMDPGYDMAHVVIGGAEFFRGEIGAAIRSLRQAIALNPSNAQALGSLGLAYMKQGDWTRAVESARLAQLHSKTRLPLYHFPAFFDGVLTRDPLKVARAAITATRTKAPYRPVLELLAAQLQGDAGRVEKFRADVQAYAVANGGDPLGGLRALLAEPETTSAVLEVLADAGVEVQIPEG</sequence>
<dbReference type="PROSITE" id="PS50005">
    <property type="entry name" value="TPR"/>
    <property type="match status" value="1"/>
</dbReference>
<keyword evidence="2" id="KW-1133">Transmembrane helix</keyword>
<name>A0A6N6JBC4_9RHOB</name>
<dbReference type="Pfam" id="PF13414">
    <property type="entry name" value="TPR_11"/>
    <property type="match status" value="1"/>
</dbReference>
<accession>A0A6N6JBC4</accession>
<organism evidence="3 4">
    <name type="scientific">Litoreibacter roseus</name>
    <dbReference type="NCBI Taxonomy" id="2601869"/>
    <lineage>
        <taxon>Bacteria</taxon>
        <taxon>Pseudomonadati</taxon>
        <taxon>Pseudomonadota</taxon>
        <taxon>Alphaproteobacteria</taxon>
        <taxon>Rhodobacterales</taxon>
        <taxon>Roseobacteraceae</taxon>
        <taxon>Litoreibacter</taxon>
    </lineage>
</organism>
<dbReference type="SUPFAM" id="SSF48452">
    <property type="entry name" value="TPR-like"/>
    <property type="match status" value="1"/>
</dbReference>
<keyword evidence="2" id="KW-0472">Membrane</keyword>
<reference evidence="3 4" key="1">
    <citation type="submission" date="2019-12" db="EMBL/GenBank/DDBJ databases">
        <title>Litoreibacter badius sp. nov., a novel bacteriochlorophyll a-containing bacterium in the genus Litoreibacter.</title>
        <authorList>
            <person name="Kanamuro M."/>
            <person name="Takabe Y."/>
            <person name="Mori K."/>
            <person name="Takaichi S."/>
            <person name="Hanada S."/>
        </authorList>
    </citation>
    <scope>NUCLEOTIDE SEQUENCE [LARGE SCALE GENOMIC DNA]</scope>
    <source>
        <strain evidence="3 4">K6</strain>
    </source>
</reference>
<keyword evidence="4" id="KW-1185">Reference proteome</keyword>